<protein>
    <recommendedName>
        <fullName evidence="5">Release factor glutamine methyltransferase</fullName>
        <shortName evidence="5">RF MTase</shortName>
        <ecNumber evidence="5">2.1.1.297</ecNumber>
    </recommendedName>
    <alternativeName>
        <fullName evidence="5">N5-glutamine methyltransferase PrmC</fullName>
    </alternativeName>
    <alternativeName>
        <fullName evidence="5">Protein-(glutamine-N5) MTase PrmC</fullName>
    </alternativeName>
    <alternativeName>
        <fullName evidence="5">Protein-glutamine N-methyltransferase PrmC</fullName>
    </alternativeName>
</protein>
<evidence type="ECO:0000256" key="3">
    <source>
        <dbReference type="ARBA" id="ARBA00022691"/>
    </source>
</evidence>
<proteinExistence type="inferred from homology"/>
<keyword evidence="9" id="KW-1185">Reference proteome</keyword>
<dbReference type="GO" id="GO:0102559">
    <property type="term" value="F:peptide chain release factor N(5)-glutamine methyltransferase activity"/>
    <property type="evidence" value="ECO:0007669"/>
    <property type="project" value="UniProtKB-EC"/>
</dbReference>
<accession>A0ABT0YPV4</accession>
<evidence type="ECO:0000313" key="9">
    <source>
        <dbReference type="Proteomes" id="UP001165541"/>
    </source>
</evidence>
<keyword evidence="2 5" id="KW-0808">Transferase</keyword>
<dbReference type="Pfam" id="PF17827">
    <property type="entry name" value="PrmC_N"/>
    <property type="match status" value="1"/>
</dbReference>
<feature type="binding site" evidence="5">
    <location>
        <begin position="127"/>
        <end position="131"/>
    </location>
    <ligand>
        <name>S-adenosyl-L-methionine</name>
        <dbReference type="ChEBI" id="CHEBI:59789"/>
    </ligand>
</feature>
<comment type="catalytic activity">
    <reaction evidence="4 5">
        <text>L-glutaminyl-[peptide chain release factor] + S-adenosyl-L-methionine = N(5)-methyl-L-glutaminyl-[peptide chain release factor] + S-adenosyl-L-homocysteine + H(+)</text>
        <dbReference type="Rhea" id="RHEA:42896"/>
        <dbReference type="Rhea" id="RHEA-COMP:10271"/>
        <dbReference type="Rhea" id="RHEA-COMP:10272"/>
        <dbReference type="ChEBI" id="CHEBI:15378"/>
        <dbReference type="ChEBI" id="CHEBI:30011"/>
        <dbReference type="ChEBI" id="CHEBI:57856"/>
        <dbReference type="ChEBI" id="CHEBI:59789"/>
        <dbReference type="ChEBI" id="CHEBI:61891"/>
        <dbReference type="EC" id="2.1.1.297"/>
    </reaction>
</comment>
<evidence type="ECO:0000313" key="8">
    <source>
        <dbReference type="EMBL" id="MCM5680756.1"/>
    </source>
</evidence>
<evidence type="ECO:0000256" key="5">
    <source>
        <dbReference type="HAMAP-Rule" id="MF_02126"/>
    </source>
</evidence>
<dbReference type="CDD" id="cd02440">
    <property type="entry name" value="AdoMet_MTases"/>
    <property type="match status" value="1"/>
</dbReference>
<dbReference type="NCBIfam" id="TIGR00536">
    <property type="entry name" value="hemK_fam"/>
    <property type="match status" value="1"/>
</dbReference>
<dbReference type="InterPro" id="IPR004556">
    <property type="entry name" value="HemK-like"/>
</dbReference>
<gene>
    <name evidence="5 8" type="primary">prmC</name>
    <name evidence="8" type="ORF">M8A51_14620</name>
</gene>
<feature type="domain" description="Methyltransferase small" evidence="6">
    <location>
        <begin position="114"/>
        <end position="208"/>
    </location>
</feature>
<dbReference type="HAMAP" id="MF_02126">
    <property type="entry name" value="RF_methyltr_PrmC"/>
    <property type="match status" value="1"/>
</dbReference>
<comment type="similarity">
    <text evidence="5">Belongs to the protein N5-glutamine methyltransferase family. PrmC subfamily.</text>
</comment>
<evidence type="ECO:0000259" key="6">
    <source>
        <dbReference type="Pfam" id="PF05175"/>
    </source>
</evidence>
<feature type="domain" description="Release factor glutamine methyltransferase N-terminal" evidence="7">
    <location>
        <begin position="23"/>
        <end position="82"/>
    </location>
</feature>
<evidence type="ECO:0000259" key="7">
    <source>
        <dbReference type="Pfam" id="PF17827"/>
    </source>
</evidence>
<feature type="binding site" evidence="5">
    <location>
        <position position="195"/>
    </location>
    <ligand>
        <name>S-adenosyl-L-methionine</name>
        <dbReference type="ChEBI" id="CHEBI:59789"/>
    </ligand>
</feature>
<dbReference type="PANTHER" id="PTHR18895">
    <property type="entry name" value="HEMK METHYLTRANSFERASE"/>
    <property type="match status" value="1"/>
</dbReference>
<dbReference type="RefSeq" id="WP_251779203.1">
    <property type="nucleotide sequence ID" value="NZ_JAMKFE010000008.1"/>
</dbReference>
<keyword evidence="3 5" id="KW-0949">S-adenosyl-L-methionine</keyword>
<dbReference type="InterPro" id="IPR050320">
    <property type="entry name" value="N5-glutamine_MTase"/>
</dbReference>
<feature type="binding site" evidence="5">
    <location>
        <position position="150"/>
    </location>
    <ligand>
        <name>S-adenosyl-L-methionine</name>
        <dbReference type="ChEBI" id="CHEBI:59789"/>
    </ligand>
</feature>
<dbReference type="Pfam" id="PF05175">
    <property type="entry name" value="MTS"/>
    <property type="match status" value="1"/>
</dbReference>
<dbReference type="NCBIfam" id="TIGR03534">
    <property type="entry name" value="RF_mod_PrmC"/>
    <property type="match status" value="1"/>
</dbReference>
<dbReference type="EC" id="2.1.1.297" evidence="5"/>
<dbReference type="Proteomes" id="UP001165541">
    <property type="component" value="Unassembled WGS sequence"/>
</dbReference>
<dbReference type="PROSITE" id="PS00092">
    <property type="entry name" value="N6_MTASE"/>
    <property type="match status" value="1"/>
</dbReference>
<dbReference type="InterPro" id="IPR040758">
    <property type="entry name" value="PrmC_N"/>
</dbReference>
<feature type="binding site" evidence="5">
    <location>
        <begin position="195"/>
        <end position="198"/>
    </location>
    <ligand>
        <name>substrate</name>
    </ligand>
</feature>
<keyword evidence="1 5" id="KW-0489">Methyltransferase</keyword>
<feature type="binding site" evidence="5">
    <location>
        <position position="177"/>
    </location>
    <ligand>
        <name>S-adenosyl-L-methionine</name>
        <dbReference type="ChEBI" id="CHEBI:59789"/>
    </ligand>
</feature>
<evidence type="ECO:0000256" key="1">
    <source>
        <dbReference type="ARBA" id="ARBA00022603"/>
    </source>
</evidence>
<comment type="caution">
    <text evidence="8">The sequence shown here is derived from an EMBL/GenBank/DDBJ whole genome shotgun (WGS) entry which is preliminary data.</text>
</comment>
<sequence length="286" mass="30441">MSLGLPEDPSNVAQAWQAATRLGLERLDAQALLAHVLGLPPERARAWLLAHDTDLLSTERLTRYAELVQRRSAGEPLAYLVGEKEFFGLCLAVTPAVLVPRPDTETLVEWAIELLQVLPAPRVVDLGTGSGAIALSLKHALPHADVSAVDLSPAALAVARSNGERLGLPVRWLQGSWFEPLDAGAPPCFDLIVSNPPYIAQNDPHLAALQHEPQLALGSGPDGLDALRQIVAGAAAYLRPGGWLLLEHGHQQDADVRGLLRAAGFDAVSTRLDLAGRPRCTGGDLT</sequence>
<dbReference type="InterPro" id="IPR007848">
    <property type="entry name" value="Small_mtfrase_dom"/>
</dbReference>
<evidence type="ECO:0000256" key="2">
    <source>
        <dbReference type="ARBA" id="ARBA00022679"/>
    </source>
</evidence>
<dbReference type="InterPro" id="IPR019874">
    <property type="entry name" value="RF_methyltr_PrmC"/>
</dbReference>
<dbReference type="GO" id="GO:0032259">
    <property type="term" value="P:methylation"/>
    <property type="evidence" value="ECO:0007669"/>
    <property type="project" value="UniProtKB-KW"/>
</dbReference>
<comment type="function">
    <text evidence="5">Methylates the class 1 translation termination release factors RF1/PrfA and RF2/PrfB on the glutamine residue of the universally conserved GGQ motif.</text>
</comment>
<reference evidence="8" key="1">
    <citation type="submission" date="2022-05" db="EMBL/GenBank/DDBJ databases">
        <title>Schlegelella sp. nov., isolated from mangrove soil.</title>
        <authorList>
            <person name="Liu Y."/>
            <person name="Ge X."/>
            <person name="Liu W."/>
        </authorList>
    </citation>
    <scope>NUCLEOTIDE SEQUENCE</scope>
    <source>
        <strain evidence="8">S2-27</strain>
    </source>
</reference>
<organism evidence="8 9">
    <name type="scientific">Caldimonas mangrovi</name>
    <dbReference type="NCBI Taxonomy" id="2944811"/>
    <lineage>
        <taxon>Bacteria</taxon>
        <taxon>Pseudomonadati</taxon>
        <taxon>Pseudomonadota</taxon>
        <taxon>Betaproteobacteria</taxon>
        <taxon>Burkholderiales</taxon>
        <taxon>Sphaerotilaceae</taxon>
        <taxon>Caldimonas</taxon>
    </lineage>
</organism>
<dbReference type="Gene3D" id="1.10.8.10">
    <property type="entry name" value="DNA helicase RuvA subunit, C-terminal domain"/>
    <property type="match status" value="1"/>
</dbReference>
<dbReference type="Gene3D" id="3.40.50.150">
    <property type="entry name" value="Vaccinia Virus protein VP39"/>
    <property type="match status" value="1"/>
</dbReference>
<evidence type="ECO:0000256" key="4">
    <source>
        <dbReference type="ARBA" id="ARBA00048391"/>
    </source>
</evidence>
<dbReference type="PANTHER" id="PTHR18895:SF74">
    <property type="entry name" value="MTRF1L RELEASE FACTOR GLUTAMINE METHYLTRANSFERASE"/>
    <property type="match status" value="1"/>
</dbReference>
<dbReference type="EMBL" id="JAMKFE010000008">
    <property type="protein sequence ID" value="MCM5680756.1"/>
    <property type="molecule type" value="Genomic_DNA"/>
</dbReference>
<name>A0ABT0YPV4_9BURK</name>
<dbReference type="InterPro" id="IPR002052">
    <property type="entry name" value="DNA_methylase_N6_adenine_CS"/>
</dbReference>
<dbReference type="SUPFAM" id="SSF53335">
    <property type="entry name" value="S-adenosyl-L-methionine-dependent methyltransferases"/>
    <property type="match status" value="1"/>
</dbReference>
<dbReference type="InterPro" id="IPR029063">
    <property type="entry name" value="SAM-dependent_MTases_sf"/>
</dbReference>